<dbReference type="FunFam" id="3.80.10.10:FF:000383">
    <property type="entry name" value="Leucine-rich repeat receptor protein kinase EMS1"/>
    <property type="match status" value="1"/>
</dbReference>
<dbReference type="SUPFAM" id="SSF52058">
    <property type="entry name" value="L domain-like"/>
    <property type="match status" value="1"/>
</dbReference>
<keyword evidence="11" id="KW-1185">Reference proteome</keyword>
<organism evidence="10 11">
    <name type="scientific">Perilla frutescens var. hirtella</name>
    <name type="common">Perilla citriodora</name>
    <name type="synonym">Perilla setoyensis</name>
    <dbReference type="NCBI Taxonomy" id="608512"/>
    <lineage>
        <taxon>Eukaryota</taxon>
        <taxon>Viridiplantae</taxon>
        <taxon>Streptophyta</taxon>
        <taxon>Embryophyta</taxon>
        <taxon>Tracheophyta</taxon>
        <taxon>Spermatophyta</taxon>
        <taxon>Magnoliopsida</taxon>
        <taxon>eudicotyledons</taxon>
        <taxon>Gunneridae</taxon>
        <taxon>Pentapetalae</taxon>
        <taxon>asterids</taxon>
        <taxon>lamiids</taxon>
        <taxon>Lamiales</taxon>
        <taxon>Lamiaceae</taxon>
        <taxon>Nepetoideae</taxon>
        <taxon>Elsholtzieae</taxon>
        <taxon>Perilla</taxon>
    </lineage>
</organism>
<dbReference type="AlphaFoldDB" id="A0AAD4IZ88"/>
<evidence type="ECO:0000256" key="2">
    <source>
        <dbReference type="ARBA" id="ARBA00022614"/>
    </source>
</evidence>
<dbReference type="EMBL" id="SDAM02000365">
    <property type="protein sequence ID" value="KAH6824327.1"/>
    <property type="molecule type" value="Genomic_DNA"/>
</dbReference>
<gene>
    <name evidence="10" type="ORF">C2S53_003774</name>
</gene>
<dbReference type="InterPro" id="IPR032675">
    <property type="entry name" value="LRR_dom_sf"/>
</dbReference>
<keyword evidence="3" id="KW-0812">Transmembrane</keyword>
<evidence type="ECO:0000256" key="4">
    <source>
        <dbReference type="ARBA" id="ARBA00022729"/>
    </source>
</evidence>
<dbReference type="Pfam" id="PF00560">
    <property type="entry name" value="LRR_1"/>
    <property type="match status" value="2"/>
</dbReference>
<keyword evidence="7" id="KW-0472">Membrane</keyword>
<evidence type="ECO:0000256" key="5">
    <source>
        <dbReference type="ARBA" id="ARBA00022737"/>
    </source>
</evidence>
<keyword evidence="2" id="KW-0433">Leucine-rich repeat</keyword>
<evidence type="ECO:0000256" key="3">
    <source>
        <dbReference type="ARBA" id="ARBA00022692"/>
    </source>
</evidence>
<dbReference type="Gene3D" id="3.80.10.10">
    <property type="entry name" value="Ribonuclease Inhibitor"/>
    <property type="match status" value="1"/>
</dbReference>
<name>A0AAD4IZ88_PERFH</name>
<evidence type="ECO:0000256" key="9">
    <source>
        <dbReference type="ARBA" id="ARBA00023180"/>
    </source>
</evidence>
<dbReference type="GO" id="GO:0016020">
    <property type="term" value="C:membrane"/>
    <property type="evidence" value="ECO:0007669"/>
    <property type="project" value="UniProtKB-SubCell"/>
</dbReference>
<comment type="caution">
    <text evidence="10">The sequence shown here is derived from an EMBL/GenBank/DDBJ whole genome shotgun (WGS) entry which is preliminary data.</text>
</comment>
<sequence length="107" mass="12004">MKIANNIFSRVLPPGLGNCTSLEELDLATNFISGTTPEDIFQLPHLKKLALQKNQFFEQLSRLIGNLSNLIHLDLSENQFSGNLPDVFQEYTGPIGHAPLRLRSHTF</sequence>
<keyword evidence="8" id="KW-0675">Receptor</keyword>
<reference evidence="10 11" key="1">
    <citation type="journal article" date="2021" name="Nat. Commun.">
        <title>Incipient diploidization of the medicinal plant Perilla within 10,000 years.</title>
        <authorList>
            <person name="Zhang Y."/>
            <person name="Shen Q."/>
            <person name="Leng L."/>
            <person name="Zhang D."/>
            <person name="Chen S."/>
            <person name="Shi Y."/>
            <person name="Ning Z."/>
            <person name="Chen S."/>
        </authorList>
    </citation>
    <scope>NUCLEOTIDE SEQUENCE [LARGE SCALE GENOMIC DNA]</scope>
    <source>
        <strain evidence="11">cv. PC099</strain>
    </source>
</reference>
<evidence type="ECO:0000256" key="7">
    <source>
        <dbReference type="ARBA" id="ARBA00023136"/>
    </source>
</evidence>
<evidence type="ECO:0000256" key="6">
    <source>
        <dbReference type="ARBA" id="ARBA00022989"/>
    </source>
</evidence>
<evidence type="ECO:0000313" key="10">
    <source>
        <dbReference type="EMBL" id="KAH6824327.1"/>
    </source>
</evidence>
<keyword evidence="5" id="KW-0677">Repeat</keyword>
<evidence type="ECO:0000256" key="8">
    <source>
        <dbReference type="ARBA" id="ARBA00023170"/>
    </source>
</evidence>
<keyword evidence="9" id="KW-0325">Glycoprotein</keyword>
<dbReference type="PANTHER" id="PTHR27000">
    <property type="entry name" value="LEUCINE-RICH REPEAT RECEPTOR-LIKE PROTEIN KINASE FAMILY PROTEIN-RELATED"/>
    <property type="match status" value="1"/>
</dbReference>
<dbReference type="Proteomes" id="UP001190926">
    <property type="component" value="Unassembled WGS sequence"/>
</dbReference>
<evidence type="ECO:0000313" key="11">
    <source>
        <dbReference type="Proteomes" id="UP001190926"/>
    </source>
</evidence>
<proteinExistence type="predicted"/>
<protein>
    <submittedName>
        <fullName evidence="10">Uncharacterized protein</fullName>
    </submittedName>
</protein>
<evidence type="ECO:0000256" key="1">
    <source>
        <dbReference type="ARBA" id="ARBA00004479"/>
    </source>
</evidence>
<keyword evidence="4" id="KW-0732">Signal</keyword>
<dbReference type="PANTHER" id="PTHR27000:SF711">
    <property type="entry name" value="PROTEIN KINASE DOMAIN-CONTAINING PROTEIN"/>
    <property type="match status" value="1"/>
</dbReference>
<accession>A0AAD4IZ88</accession>
<comment type="subcellular location">
    <subcellularLocation>
        <location evidence="1">Membrane</location>
        <topology evidence="1">Single-pass type I membrane protein</topology>
    </subcellularLocation>
</comment>
<dbReference type="InterPro" id="IPR001611">
    <property type="entry name" value="Leu-rich_rpt"/>
</dbReference>
<keyword evidence="6" id="KW-1133">Transmembrane helix</keyword>